<sequence length="134" mass="14091">MELVRAEIGSLAETAIGGIFFDQVPTSPYSVGPVAVAVRAARRWGFDTVLINPGRPTDSLYRGLGATICTFEGSWTEYIDGTTEGVRPGDAHIVHSIPTDQLAACLELMRGRGAGWGLATTEGCLVPSPSLTAV</sequence>
<dbReference type="EMBL" id="JACHMN010000003">
    <property type="protein sequence ID" value="MBB5872202.1"/>
    <property type="molecule type" value="Genomic_DNA"/>
</dbReference>
<dbReference type="Proteomes" id="UP000587527">
    <property type="component" value="Unassembled WGS sequence"/>
</dbReference>
<comment type="caution">
    <text evidence="1">The sequence shown here is derived from an EMBL/GenBank/DDBJ whole genome shotgun (WGS) entry which is preliminary data.</text>
</comment>
<protein>
    <submittedName>
        <fullName evidence="1">Uncharacterized protein</fullName>
    </submittedName>
</protein>
<accession>A0A841BZH9</accession>
<keyword evidence="2" id="KW-1185">Reference proteome</keyword>
<organism evidence="1 2">
    <name type="scientific">Allocatelliglobosispora scoriae</name>
    <dbReference type="NCBI Taxonomy" id="643052"/>
    <lineage>
        <taxon>Bacteria</taxon>
        <taxon>Bacillati</taxon>
        <taxon>Actinomycetota</taxon>
        <taxon>Actinomycetes</taxon>
        <taxon>Micromonosporales</taxon>
        <taxon>Micromonosporaceae</taxon>
        <taxon>Allocatelliglobosispora</taxon>
    </lineage>
</organism>
<dbReference type="InterPro" id="IPR021986">
    <property type="entry name" value="Spherulin4"/>
</dbReference>
<dbReference type="AlphaFoldDB" id="A0A841BZH9"/>
<reference evidence="1 2" key="1">
    <citation type="submission" date="2020-08" db="EMBL/GenBank/DDBJ databases">
        <title>Sequencing the genomes of 1000 actinobacteria strains.</title>
        <authorList>
            <person name="Klenk H.-P."/>
        </authorList>
    </citation>
    <scope>NUCLEOTIDE SEQUENCE [LARGE SCALE GENOMIC DNA]</scope>
    <source>
        <strain evidence="1 2">DSM 45362</strain>
    </source>
</reference>
<name>A0A841BZH9_9ACTN</name>
<proteinExistence type="predicted"/>
<gene>
    <name evidence="1" type="ORF">F4553_005636</name>
</gene>
<evidence type="ECO:0000313" key="2">
    <source>
        <dbReference type="Proteomes" id="UP000587527"/>
    </source>
</evidence>
<evidence type="ECO:0000313" key="1">
    <source>
        <dbReference type="EMBL" id="MBB5872202.1"/>
    </source>
</evidence>
<dbReference type="Pfam" id="PF12138">
    <property type="entry name" value="Spherulin4"/>
    <property type="match status" value="1"/>
</dbReference>